<dbReference type="PRINTS" id="PR00069">
    <property type="entry name" value="ALDKETRDTASE"/>
</dbReference>
<dbReference type="PROSITE" id="PS00062">
    <property type="entry name" value="ALDOKETO_REDUCTASE_2"/>
    <property type="match status" value="1"/>
</dbReference>
<dbReference type="PANTHER" id="PTHR11732">
    <property type="entry name" value="ALDO/KETO REDUCTASE"/>
    <property type="match status" value="1"/>
</dbReference>
<sequence length="361" mass="40381">MPLFAPTVTLNNGLKMPVLGLGTWQAREGEAVEAVKAALDAGYRHIDTAYLYGNEKEVGHAIRDKIAEGVIRREDVFVTTKLWNTFHDPKQVEEAFNRSMANLDIGYIDLYLMHCPVSFKFSGWQVQKSDPVEFTEVDIVDTYRAMEKLLETGNVKSIGVSNFNSEQITRIVNECKVRPVTNQVECNPTLNQRKLIEFCRKLGIVITAYSPLGRPNQVSGNGNKSAIDDPRVLEIAKKYNKSPGQIILKYLLDIGTVPIPKSANPDRLRQNIDLFDFKLSAEEVETMDGFNTGKRIVDIAYLADHNRAIQKVGLNMNWEREVGFGAAAEVLATCNADKDVDQGIKVEKFSLAVGEQVEEEL</sequence>
<dbReference type="CDD" id="cd19116">
    <property type="entry name" value="AKR_AKR2E1-5"/>
    <property type="match status" value="1"/>
</dbReference>
<evidence type="ECO:0000313" key="6">
    <source>
        <dbReference type="Proteomes" id="UP001562425"/>
    </source>
</evidence>
<dbReference type="InterPro" id="IPR020471">
    <property type="entry name" value="AKR"/>
</dbReference>
<dbReference type="SUPFAM" id="SSF51430">
    <property type="entry name" value="NAD(P)-linked oxidoreductase"/>
    <property type="match status" value="1"/>
</dbReference>
<dbReference type="PROSITE" id="PS00798">
    <property type="entry name" value="ALDOKETO_REDUCTASE_1"/>
    <property type="match status" value="1"/>
</dbReference>
<feature type="binding site" evidence="2">
    <location>
        <position position="114"/>
    </location>
    <ligand>
        <name>substrate</name>
    </ligand>
</feature>
<dbReference type="FunFam" id="3.20.20.100:FF:000023">
    <property type="entry name" value="aldose reductase"/>
    <property type="match status" value="1"/>
</dbReference>
<dbReference type="InterPro" id="IPR036812">
    <property type="entry name" value="NAD(P)_OxRdtase_dom_sf"/>
</dbReference>
<evidence type="ECO:0000256" key="1">
    <source>
        <dbReference type="PIRSR" id="PIRSR000097-1"/>
    </source>
</evidence>
<evidence type="ECO:0000256" key="2">
    <source>
        <dbReference type="PIRSR" id="PIRSR000097-2"/>
    </source>
</evidence>
<evidence type="ECO:0000256" key="3">
    <source>
        <dbReference type="PIRSR" id="PIRSR000097-3"/>
    </source>
</evidence>
<proteinExistence type="predicted"/>
<gene>
    <name evidence="5" type="ORF">pipiens_004302</name>
</gene>
<dbReference type="PIRSF" id="PIRSF000097">
    <property type="entry name" value="AKR"/>
    <property type="match status" value="1"/>
</dbReference>
<dbReference type="AlphaFoldDB" id="A0ABD1CK69"/>
<name>A0ABD1CK69_CULPP</name>
<dbReference type="Proteomes" id="UP001562425">
    <property type="component" value="Unassembled WGS sequence"/>
</dbReference>
<dbReference type="Pfam" id="PF00248">
    <property type="entry name" value="Aldo_ket_red"/>
    <property type="match status" value="1"/>
</dbReference>
<protein>
    <recommendedName>
        <fullName evidence="4">NADP-dependent oxidoreductase domain-containing protein</fullName>
    </recommendedName>
</protein>
<dbReference type="InterPro" id="IPR018170">
    <property type="entry name" value="Aldo/ket_reductase_CS"/>
</dbReference>
<feature type="site" description="Lowers pKa of active site Tyr" evidence="3">
    <location>
        <position position="81"/>
    </location>
</feature>
<feature type="domain" description="NADP-dependent oxidoreductase" evidence="4">
    <location>
        <begin position="19"/>
        <end position="290"/>
    </location>
</feature>
<dbReference type="InterPro" id="IPR023210">
    <property type="entry name" value="NADP_OxRdtase_dom"/>
</dbReference>
<reference evidence="5 6" key="1">
    <citation type="submission" date="2024-05" db="EMBL/GenBank/DDBJ databases">
        <title>Culex pipiens pipiens assembly and annotation.</title>
        <authorList>
            <person name="Alout H."/>
            <person name="Durand T."/>
        </authorList>
    </citation>
    <scope>NUCLEOTIDE SEQUENCE [LARGE SCALE GENOMIC DNA]</scope>
    <source>
        <strain evidence="5">HA-2024</strain>
        <tissue evidence="5">Whole body</tissue>
    </source>
</reference>
<evidence type="ECO:0000259" key="4">
    <source>
        <dbReference type="Pfam" id="PF00248"/>
    </source>
</evidence>
<feature type="active site" description="Proton donor" evidence="1">
    <location>
        <position position="52"/>
    </location>
</feature>
<evidence type="ECO:0000313" key="5">
    <source>
        <dbReference type="EMBL" id="KAL1376791.1"/>
    </source>
</evidence>
<dbReference type="InterPro" id="IPR044488">
    <property type="entry name" value="AKR2E"/>
</dbReference>
<keyword evidence="6" id="KW-1185">Reference proteome</keyword>
<comment type="caution">
    <text evidence="5">The sequence shown here is derived from an EMBL/GenBank/DDBJ whole genome shotgun (WGS) entry which is preliminary data.</text>
</comment>
<dbReference type="PROSITE" id="PS00063">
    <property type="entry name" value="ALDOKETO_REDUCTASE_3"/>
    <property type="match status" value="1"/>
</dbReference>
<organism evidence="5 6">
    <name type="scientific">Culex pipiens pipiens</name>
    <name type="common">Northern house mosquito</name>
    <dbReference type="NCBI Taxonomy" id="38569"/>
    <lineage>
        <taxon>Eukaryota</taxon>
        <taxon>Metazoa</taxon>
        <taxon>Ecdysozoa</taxon>
        <taxon>Arthropoda</taxon>
        <taxon>Hexapoda</taxon>
        <taxon>Insecta</taxon>
        <taxon>Pterygota</taxon>
        <taxon>Neoptera</taxon>
        <taxon>Endopterygota</taxon>
        <taxon>Diptera</taxon>
        <taxon>Nematocera</taxon>
        <taxon>Culicoidea</taxon>
        <taxon>Culicidae</taxon>
        <taxon>Culicinae</taxon>
        <taxon>Culicini</taxon>
        <taxon>Culex</taxon>
        <taxon>Culex</taxon>
    </lineage>
</organism>
<accession>A0ABD1CK69</accession>
<dbReference type="EMBL" id="JBEHCU010011393">
    <property type="protein sequence ID" value="KAL1376791.1"/>
    <property type="molecule type" value="Genomic_DNA"/>
</dbReference>
<dbReference type="Gene3D" id="3.20.20.100">
    <property type="entry name" value="NADP-dependent oxidoreductase domain"/>
    <property type="match status" value="1"/>
</dbReference>